<feature type="transmembrane region" description="Helical" evidence="1">
    <location>
        <begin position="12"/>
        <end position="30"/>
    </location>
</feature>
<dbReference type="InterPro" id="IPR036927">
    <property type="entry name" value="Cyt_c_oxase-like_su1_sf"/>
</dbReference>
<dbReference type="EMBL" id="JRLY01000005">
    <property type="protein sequence ID" value="KGO93407.1"/>
    <property type="molecule type" value="Genomic_DNA"/>
</dbReference>
<reference evidence="2 3" key="1">
    <citation type="submission" date="2013-09" db="EMBL/GenBank/DDBJ databases">
        <authorList>
            <person name="Zeng Z."/>
            <person name="Chen C."/>
        </authorList>
    </citation>
    <scope>NUCLEOTIDE SEQUENCE [LARGE SCALE GENOMIC DNA]</scope>
    <source>
        <strain evidence="2 3">WB 4.1-42</strain>
    </source>
</reference>
<keyword evidence="1" id="KW-0812">Transmembrane</keyword>
<name>A0A0A2ML73_9FLAO</name>
<protein>
    <submittedName>
        <fullName evidence="2">Uncharacterized protein</fullName>
    </submittedName>
</protein>
<accession>A0A0A2ML73</accession>
<dbReference type="AlphaFoldDB" id="A0A0A2ML73"/>
<evidence type="ECO:0000256" key="1">
    <source>
        <dbReference type="SAM" id="Phobius"/>
    </source>
</evidence>
<dbReference type="Gene3D" id="1.20.210.10">
    <property type="entry name" value="Cytochrome c oxidase-like, subunit I domain"/>
    <property type="match status" value="1"/>
</dbReference>
<dbReference type="eggNOG" id="ENOG5032RJJ">
    <property type="taxonomic scope" value="Bacteria"/>
</dbReference>
<keyword evidence="1" id="KW-1133">Transmembrane helix</keyword>
<keyword evidence="3" id="KW-1185">Reference proteome</keyword>
<feature type="transmembrane region" description="Helical" evidence="1">
    <location>
        <begin position="118"/>
        <end position="143"/>
    </location>
</feature>
<gene>
    <name evidence="2" type="ORF">Q766_08915</name>
</gene>
<organism evidence="2 3">
    <name type="scientific">Flavobacterium subsaxonicum WB 4.1-42 = DSM 21790</name>
    <dbReference type="NCBI Taxonomy" id="1121898"/>
    <lineage>
        <taxon>Bacteria</taxon>
        <taxon>Pseudomonadati</taxon>
        <taxon>Bacteroidota</taxon>
        <taxon>Flavobacteriia</taxon>
        <taxon>Flavobacteriales</taxon>
        <taxon>Flavobacteriaceae</taxon>
        <taxon>Flavobacterium</taxon>
    </lineage>
</organism>
<comment type="caution">
    <text evidence="2">The sequence shown here is derived from an EMBL/GenBank/DDBJ whole genome shotgun (WGS) entry which is preliminary data.</text>
</comment>
<feature type="transmembrane region" description="Helical" evidence="1">
    <location>
        <begin position="85"/>
        <end position="106"/>
    </location>
</feature>
<dbReference type="Proteomes" id="UP000030111">
    <property type="component" value="Unassembled WGS sequence"/>
</dbReference>
<dbReference type="STRING" id="1121898.GCA_000422725_02135"/>
<evidence type="ECO:0000313" key="2">
    <source>
        <dbReference type="EMBL" id="KGO93407.1"/>
    </source>
</evidence>
<evidence type="ECO:0000313" key="3">
    <source>
        <dbReference type="Proteomes" id="UP000030111"/>
    </source>
</evidence>
<sequence length="148" mass="17195">MKIKFKHRADNYFWVTALLIFIVGTLYYLISNTTTLDINIHDTYFVIDCFHFTVFFTLLYFFLGAIYWILYTLRLNISPKLTKLHAKATTGIVFIYLVATPILNIIYKDSFYNDSAEILPLLLFAIFILLQPLLLINIIVGLVRGKAN</sequence>
<proteinExistence type="predicted"/>
<feature type="transmembrane region" description="Helical" evidence="1">
    <location>
        <begin position="50"/>
        <end position="73"/>
    </location>
</feature>
<dbReference type="SUPFAM" id="SSF81442">
    <property type="entry name" value="Cytochrome c oxidase subunit I-like"/>
    <property type="match status" value="1"/>
</dbReference>
<keyword evidence="1" id="KW-0472">Membrane</keyword>